<evidence type="ECO:0000259" key="3">
    <source>
        <dbReference type="PROSITE" id="PS51782"/>
    </source>
</evidence>
<dbReference type="SMART" id="SM00257">
    <property type="entry name" value="LysM"/>
    <property type="match status" value="1"/>
</dbReference>
<dbReference type="PROSITE" id="PS51782">
    <property type="entry name" value="LYSM"/>
    <property type="match status" value="1"/>
</dbReference>
<gene>
    <name evidence="4" type="ORF">PRZ48_007601</name>
</gene>
<keyword evidence="2" id="KW-0472">Membrane</keyword>
<organism evidence="4 5">
    <name type="scientific">Zasmidium cellare</name>
    <name type="common">Wine cellar mold</name>
    <name type="synonym">Racodium cellare</name>
    <dbReference type="NCBI Taxonomy" id="395010"/>
    <lineage>
        <taxon>Eukaryota</taxon>
        <taxon>Fungi</taxon>
        <taxon>Dikarya</taxon>
        <taxon>Ascomycota</taxon>
        <taxon>Pezizomycotina</taxon>
        <taxon>Dothideomycetes</taxon>
        <taxon>Dothideomycetidae</taxon>
        <taxon>Mycosphaerellales</taxon>
        <taxon>Mycosphaerellaceae</taxon>
        <taxon>Zasmidium</taxon>
    </lineage>
</organism>
<dbReference type="Gene3D" id="3.10.350.10">
    <property type="entry name" value="LysM domain"/>
    <property type="match status" value="1"/>
</dbReference>
<evidence type="ECO:0000313" key="5">
    <source>
        <dbReference type="Proteomes" id="UP001305779"/>
    </source>
</evidence>
<dbReference type="InterPro" id="IPR036779">
    <property type="entry name" value="LysM_dom_sf"/>
</dbReference>
<comment type="caution">
    <text evidence="4">The sequence shown here is derived from an EMBL/GenBank/DDBJ whole genome shotgun (WGS) entry which is preliminary data.</text>
</comment>
<evidence type="ECO:0000256" key="1">
    <source>
        <dbReference type="SAM" id="MobiDB-lite"/>
    </source>
</evidence>
<feature type="transmembrane region" description="Helical" evidence="2">
    <location>
        <begin position="77"/>
        <end position="96"/>
    </location>
</feature>
<sequence>MSRGRYEALDSDEERLPTGMERVGYDADTQTYTYRDNDGSYWEGEEGNRYGNLHRAGQRPPPATPISPQARHSDWRYLAPWFVLVVVVLLVLWRFVTWTPAPLSCGEGLENYRVAKGDTCWKIADDRGWSVDGLKEANEGLNCDKLIPGDQLCVALAT</sequence>
<keyword evidence="5" id="KW-1185">Reference proteome</keyword>
<feature type="region of interest" description="Disordered" evidence="1">
    <location>
        <begin position="1"/>
        <end position="22"/>
    </location>
</feature>
<accession>A0ABR0EJZ3</accession>
<feature type="domain" description="LysM" evidence="3">
    <location>
        <begin position="110"/>
        <end position="154"/>
    </location>
</feature>
<evidence type="ECO:0000313" key="4">
    <source>
        <dbReference type="EMBL" id="KAK4501792.1"/>
    </source>
</evidence>
<dbReference type="Proteomes" id="UP001305779">
    <property type="component" value="Unassembled WGS sequence"/>
</dbReference>
<dbReference type="CDD" id="cd00118">
    <property type="entry name" value="LysM"/>
    <property type="match status" value="1"/>
</dbReference>
<dbReference type="InterPro" id="IPR018392">
    <property type="entry name" value="LysM"/>
</dbReference>
<keyword evidence="2" id="KW-0812">Transmembrane</keyword>
<keyword evidence="2" id="KW-1133">Transmembrane helix</keyword>
<dbReference type="EMBL" id="JAXOVC010000005">
    <property type="protein sequence ID" value="KAK4501792.1"/>
    <property type="molecule type" value="Genomic_DNA"/>
</dbReference>
<evidence type="ECO:0000256" key="2">
    <source>
        <dbReference type="SAM" id="Phobius"/>
    </source>
</evidence>
<dbReference type="Pfam" id="PF01476">
    <property type="entry name" value="LysM"/>
    <property type="match status" value="1"/>
</dbReference>
<name>A0ABR0EJZ3_ZASCE</name>
<reference evidence="4 5" key="1">
    <citation type="journal article" date="2023" name="G3 (Bethesda)">
        <title>A chromosome-level genome assembly of Zasmidium syzygii isolated from banana leaves.</title>
        <authorList>
            <person name="van Westerhoven A.C."/>
            <person name="Mehrabi R."/>
            <person name="Talebi R."/>
            <person name="Steentjes M.B.F."/>
            <person name="Corcolon B."/>
            <person name="Chong P.A."/>
            <person name="Kema G.H.J."/>
            <person name="Seidl M.F."/>
        </authorList>
    </citation>
    <scope>NUCLEOTIDE SEQUENCE [LARGE SCALE GENOMIC DNA]</scope>
    <source>
        <strain evidence="4 5">P124</strain>
    </source>
</reference>
<protein>
    <recommendedName>
        <fullName evidence="3">LysM domain-containing protein</fullName>
    </recommendedName>
</protein>
<proteinExistence type="predicted"/>
<dbReference type="SUPFAM" id="SSF54106">
    <property type="entry name" value="LysM domain"/>
    <property type="match status" value="1"/>
</dbReference>